<sequence>MTNHPGDPTDAAGDDPIRATGDGPTGDGPTRATGNGPTGDGPTRATGDDPTGEGPTGGDEGRRAADDAGRPAEVPGRGRRVRRAVGGPLAALLVAASLTAPDQLRELSPAAFLRLPVEALIVAAALLALPPRPRRVVAALTGAALGLVTVVRLTDLGFQVAWDRPFDLVSDWVLFDDAYAFLAGSVGRAGAVGAAVGVVLLAVGLLVALALAALRLAALLARHDTGARRAVAALTVGWVACAAFGVRIVPGVPVADSGATALVRYHAVQVRGGLSDGDVFAAEVAADPFRDTPGDQLLTALRGKDVVVAFVESYGRDAVEEPEFAQVGAVLDEGTRRLRAAGIGSRSAYLTSPTAGGGSWLAHATLLSGLWIDSQQRHRSLLATDRLTLGGAFQRAGWRTVGVMPGALADWPEGKFYGYDRFYPARELGYQGPKLGYFLMPDQYALSELQRRERSAPGHPPVMAEIPLTSSHSPWTSFPRVIDWDDVGDGSVYHRNSAVADVGGKPVRRTAAQIRADYRRTVEYTLKSLISYVETYGDDDLVLVFLGDHQPSPVVTGEDASRDVPVTVVARDPKVLDRIDGWQWQDGLRPGPGAPVWRMDTFRDRFLTAFGSRPGESAPPAAAPR</sequence>
<organism evidence="4 5">
    <name type="scientific">Micromonospora carbonacea</name>
    <dbReference type="NCBI Taxonomy" id="47853"/>
    <lineage>
        <taxon>Bacteria</taxon>
        <taxon>Bacillati</taxon>
        <taxon>Actinomycetota</taxon>
        <taxon>Actinomycetes</taxon>
        <taxon>Micromonosporales</taxon>
        <taxon>Micromonosporaceae</taxon>
        <taxon>Micromonospora</taxon>
    </lineage>
</organism>
<dbReference type="RefSeq" id="WP_176735069.1">
    <property type="nucleotide sequence ID" value="NZ_FMCT01000023.1"/>
</dbReference>
<dbReference type="SUPFAM" id="SSF53649">
    <property type="entry name" value="Alkaline phosphatase-like"/>
    <property type="match status" value="1"/>
</dbReference>
<dbReference type="Pfam" id="PF00884">
    <property type="entry name" value="Sulfatase"/>
    <property type="match status" value="1"/>
</dbReference>
<name>A0A1C5AWX6_9ACTN</name>
<feature type="transmembrane region" description="Helical" evidence="2">
    <location>
        <begin position="84"/>
        <end position="100"/>
    </location>
</feature>
<dbReference type="Gene3D" id="3.40.720.10">
    <property type="entry name" value="Alkaline Phosphatase, subunit A"/>
    <property type="match status" value="1"/>
</dbReference>
<feature type="compositionally biased region" description="Basic and acidic residues" evidence="1">
    <location>
        <begin position="59"/>
        <end position="70"/>
    </location>
</feature>
<feature type="compositionally biased region" description="Low complexity" evidence="1">
    <location>
        <begin position="18"/>
        <end position="34"/>
    </location>
</feature>
<accession>A0A1C5AWX6</accession>
<feature type="region of interest" description="Disordered" evidence="1">
    <location>
        <begin position="1"/>
        <end position="81"/>
    </location>
</feature>
<evidence type="ECO:0000256" key="2">
    <source>
        <dbReference type="SAM" id="Phobius"/>
    </source>
</evidence>
<keyword evidence="2" id="KW-0472">Membrane</keyword>
<dbReference type="InterPro" id="IPR000917">
    <property type="entry name" value="Sulfatase_N"/>
</dbReference>
<dbReference type="InterPro" id="IPR017850">
    <property type="entry name" value="Alkaline_phosphatase_core_sf"/>
</dbReference>
<gene>
    <name evidence="4" type="ORF">GA0070563_12359</name>
</gene>
<evidence type="ECO:0000256" key="1">
    <source>
        <dbReference type="SAM" id="MobiDB-lite"/>
    </source>
</evidence>
<protein>
    <recommendedName>
        <fullName evidence="3">Sulfatase N-terminal domain-containing protein</fullName>
    </recommendedName>
</protein>
<reference evidence="5" key="1">
    <citation type="submission" date="2016-06" db="EMBL/GenBank/DDBJ databases">
        <authorList>
            <person name="Varghese N."/>
            <person name="Submissions Spin"/>
        </authorList>
    </citation>
    <scope>NUCLEOTIDE SEQUENCE [LARGE SCALE GENOMIC DNA]</scope>
    <source>
        <strain evidence="5">DSM 43168</strain>
    </source>
</reference>
<feature type="transmembrane region" description="Helical" evidence="2">
    <location>
        <begin position="230"/>
        <end position="249"/>
    </location>
</feature>
<evidence type="ECO:0000259" key="3">
    <source>
        <dbReference type="Pfam" id="PF00884"/>
    </source>
</evidence>
<keyword evidence="2" id="KW-1133">Transmembrane helix</keyword>
<feature type="transmembrane region" description="Helical" evidence="2">
    <location>
        <begin position="191"/>
        <end position="218"/>
    </location>
</feature>
<keyword evidence="2" id="KW-0812">Transmembrane</keyword>
<evidence type="ECO:0000313" key="5">
    <source>
        <dbReference type="Proteomes" id="UP000183585"/>
    </source>
</evidence>
<feature type="compositionally biased region" description="Low complexity" evidence="1">
    <location>
        <begin position="1"/>
        <end position="11"/>
    </location>
</feature>
<feature type="transmembrane region" description="Helical" evidence="2">
    <location>
        <begin position="112"/>
        <end position="129"/>
    </location>
</feature>
<keyword evidence="5" id="KW-1185">Reference proteome</keyword>
<dbReference type="EMBL" id="FMCT01000023">
    <property type="protein sequence ID" value="SCF49677.1"/>
    <property type="molecule type" value="Genomic_DNA"/>
</dbReference>
<proteinExistence type="predicted"/>
<dbReference type="Proteomes" id="UP000183585">
    <property type="component" value="Unassembled WGS sequence"/>
</dbReference>
<evidence type="ECO:0000313" key="4">
    <source>
        <dbReference type="EMBL" id="SCF49677.1"/>
    </source>
</evidence>
<feature type="domain" description="Sulfatase N-terminal" evidence="3">
    <location>
        <begin position="377"/>
        <end position="553"/>
    </location>
</feature>
<feature type="transmembrane region" description="Helical" evidence="2">
    <location>
        <begin position="136"/>
        <end position="154"/>
    </location>
</feature>
<dbReference type="AlphaFoldDB" id="A0A1C5AWX6"/>